<organism evidence="1 2">
    <name type="scientific">Endocarpon pusillum</name>
    <dbReference type="NCBI Taxonomy" id="364733"/>
    <lineage>
        <taxon>Eukaryota</taxon>
        <taxon>Fungi</taxon>
        <taxon>Dikarya</taxon>
        <taxon>Ascomycota</taxon>
        <taxon>Pezizomycotina</taxon>
        <taxon>Eurotiomycetes</taxon>
        <taxon>Chaetothyriomycetidae</taxon>
        <taxon>Verrucariales</taxon>
        <taxon>Verrucariaceae</taxon>
        <taxon>Endocarpon</taxon>
    </lineage>
</organism>
<dbReference type="Proteomes" id="UP000606974">
    <property type="component" value="Unassembled WGS sequence"/>
</dbReference>
<protein>
    <submittedName>
        <fullName evidence="1">Uncharacterized protein</fullName>
    </submittedName>
</protein>
<accession>A0A8H7AWR4</accession>
<keyword evidence="2" id="KW-1185">Reference proteome</keyword>
<dbReference type="EMBL" id="JAACFV010000001">
    <property type="protein sequence ID" value="KAF7514386.1"/>
    <property type="molecule type" value="Genomic_DNA"/>
</dbReference>
<evidence type="ECO:0000313" key="2">
    <source>
        <dbReference type="Proteomes" id="UP000606974"/>
    </source>
</evidence>
<comment type="caution">
    <text evidence="1">The sequence shown here is derived from an EMBL/GenBank/DDBJ whole genome shotgun (WGS) entry which is preliminary data.</text>
</comment>
<sequence length="78" mass="8865">MLKELTAASMLMRTSSGEKCAIVLIECDILDLWHSLLATNDEGSFDMTTPVRALFARKIFILPIDGFEQRRFQPSFNL</sequence>
<dbReference type="AlphaFoldDB" id="A0A8H7AWR4"/>
<gene>
    <name evidence="1" type="ORF">GJ744_000156</name>
</gene>
<evidence type="ECO:0000313" key="1">
    <source>
        <dbReference type="EMBL" id="KAF7514386.1"/>
    </source>
</evidence>
<name>A0A8H7AWR4_9EURO</name>
<reference evidence="1" key="1">
    <citation type="submission" date="2020-02" db="EMBL/GenBank/DDBJ databases">
        <authorList>
            <person name="Palmer J.M."/>
        </authorList>
    </citation>
    <scope>NUCLEOTIDE SEQUENCE</scope>
    <source>
        <strain evidence="1">EPUS1.4</strain>
        <tissue evidence="1">Thallus</tissue>
    </source>
</reference>
<proteinExistence type="predicted"/>